<proteinExistence type="predicted"/>
<dbReference type="Proteomes" id="UP000003178">
    <property type="component" value="Unassembled WGS sequence"/>
</dbReference>
<dbReference type="RefSeq" id="WP_006441195.1">
    <property type="nucleotide sequence ID" value="NZ_DS995686.1"/>
</dbReference>
<gene>
    <name evidence="2" type="ORF">CLOHIR_02067</name>
</gene>
<dbReference type="eggNOG" id="ENOG5030G3M">
    <property type="taxonomic scope" value="Bacteria"/>
</dbReference>
<name>B6G1R0_PEPHT</name>
<evidence type="ECO:0000256" key="1">
    <source>
        <dbReference type="SAM" id="MobiDB-lite"/>
    </source>
</evidence>
<reference evidence="2 3" key="2">
    <citation type="submission" date="2008-10" db="EMBL/GenBank/DDBJ databases">
        <title>Draft genome sequence of Clostridium hiranonis (DSM 13275).</title>
        <authorList>
            <person name="Sudarsanam P."/>
            <person name="Ley R."/>
            <person name="Guruge J."/>
            <person name="Turnbaugh P.J."/>
            <person name="Mahowald M."/>
            <person name="Liep D."/>
            <person name="Gordon J."/>
        </authorList>
    </citation>
    <scope>NUCLEOTIDE SEQUENCE [LARGE SCALE GENOMIC DNA]</scope>
    <source>
        <strain evidence="2 3">DSM 13275</strain>
    </source>
</reference>
<evidence type="ECO:0000313" key="3">
    <source>
        <dbReference type="Proteomes" id="UP000003178"/>
    </source>
</evidence>
<dbReference type="AlphaFoldDB" id="B6G1R0"/>
<evidence type="ECO:0000313" key="2">
    <source>
        <dbReference type="EMBL" id="EEA84277.1"/>
    </source>
</evidence>
<reference evidence="2 3" key="1">
    <citation type="submission" date="2008-09" db="EMBL/GenBank/DDBJ databases">
        <authorList>
            <person name="Fulton L."/>
            <person name="Clifton S."/>
            <person name="Fulton B."/>
            <person name="Xu J."/>
            <person name="Minx P."/>
            <person name="Pepin K.H."/>
            <person name="Johnson M."/>
            <person name="Thiruvilangam P."/>
            <person name="Bhonagiri V."/>
            <person name="Nash W.E."/>
            <person name="Mardis E.R."/>
            <person name="Wilson R.K."/>
        </authorList>
    </citation>
    <scope>NUCLEOTIDE SEQUENCE [LARGE SCALE GENOMIC DNA]</scope>
    <source>
        <strain evidence="2 3">DSM 13275</strain>
    </source>
</reference>
<organism evidence="2 3">
    <name type="scientific">Peptacetobacter hiranonis (strain DSM 13275 / JCM 10541 / KCTC 15199 / TO-931)</name>
    <name type="common">Clostridium hiranonis</name>
    <dbReference type="NCBI Taxonomy" id="500633"/>
    <lineage>
        <taxon>Bacteria</taxon>
        <taxon>Bacillati</taxon>
        <taxon>Bacillota</taxon>
        <taxon>Clostridia</taxon>
        <taxon>Peptostreptococcales</taxon>
        <taxon>Peptostreptococcaceae</taxon>
        <taxon>Peptacetobacter</taxon>
    </lineage>
</organism>
<comment type="caution">
    <text evidence="2">The sequence shown here is derived from an EMBL/GenBank/DDBJ whole genome shotgun (WGS) entry which is preliminary data.</text>
</comment>
<dbReference type="EMBL" id="ABWP01000077">
    <property type="protein sequence ID" value="EEA84277.1"/>
    <property type="molecule type" value="Genomic_DNA"/>
</dbReference>
<sequence length="64" mass="7694">MNIGKEYDFDEGLAMDIITKKRVNKPKQKASSKKKYKNVEGSFRNNAKNYQYDYEEDYYEPENK</sequence>
<dbReference type="HOGENOM" id="CLU_2859766_0_0_9"/>
<feature type="compositionally biased region" description="Basic residues" evidence="1">
    <location>
        <begin position="23"/>
        <end position="36"/>
    </location>
</feature>
<dbReference type="STRING" id="500633.CLOHIR_02067"/>
<keyword evidence="3" id="KW-1185">Reference proteome</keyword>
<accession>B6G1R0</accession>
<protein>
    <submittedName>
        <fullName evidence="2">Uncharacterized protein</fullName>
    </submittedName>
</protein>
<feature type="region of interest" description="Disordered" evidence="1">
    <location>
        <begin position="23"/>
        <end position="42"/>
    </location>
</feature>